<dbReference type="GO" id="GO:0005737">
    <property type="term" value="C:cytoplasm"/>
    <property type="evidence" value="ECO:0007669"/>
    <property type="project" value="UniProtKB-SubCell"/>
</dbReference>
<evidence type="ECO:0000313" key="12">
    <source>
        <dbReference type="Proteomes" id="UP000309676"/>
    </source>
</evidence>
<evidence type="ECO:0000256" key="7">
    <source>
        <dbReference type="ARBA" id="ARBA00023163"/>
    </source>
</evidence>
<sequence>MAMQRMIIVDDELSTRTGLRDYIDWASYGIQVVGEAADGEGGLALYRELLPDIVITDIKMPKLDGIAFAKRLRESDADVKIVFVSGYDDVDYLKSAMKMDAVDYILKPIDRKELGAVFGKIAKLADSEKRQRELMRQMTAKLHQSVPLLKEKFLHRLITERELTRAELEGQIAFLELRLPLEAEYCVCVLAIDDRQFLLERMPQKEIELISFSIQNICQESIDQFTNGYVFEYRRFMFAAILGFREESEVEALYENLVGLKAKLDDFLTRFLQISISIGVGNPVHEPGLVHRSFDQAEDALQQKLFLGKNRLIRIDQLVSPDAFDYKDVREELDKLEAILKAAEIGSIQRFLEELTERLSRRRNAPIQYCRMIFQDIVALSSRFLAGIHAWTPEQEALEVKVRDDVARLETIAEMNAAIGSYMQAVAQCINEKKTKKSRNVIERIKSLIESRYNENLTIAQIAEEVYLTTTYVCLIFKQETGYTLNEYMTKVRMDRAIDLLKDSSIRLYDICYAIGYSEPGYFSKQFKRYTGLSPSEFRNMHGTSEPEG</sequence>
<evidence type="ECO:0000259" key="10">
    <source>
        <dbReference type="PROSITE" id="PS50110"/>
    </source>
</evidence>
<dbReference type="SMART" id="SM00342">
    <property type="entry name" value="HTH_ARAC"/>
    <property type="match status" value="1"/>
</dbReference>
<dbReference type="Pfam" id="PF00072">
    <property type="entry name" value="Response_reg"/>
    <property type="match status" value="1"/>
</dbReference>
<protein>
    <submittedName>
        <fullName evidence="11">Response regulator</fullName>
    </submittedName>
</protein>
<dbReference type="InterPro" id="IPR009057">
    <property type="entry name" value="Homeodomain-like_sf"/>
</dbReference>
<dbReference type="PANTHER" id="PTHR42713">
    <property type="entry name" value="HISTIDINE KINASE-RELATED"/>
    <property type="match status" value="1"/>
</dbReference>
<evidence type="ECO:0000256" key="1">
    <source>
        <dbReference type="ARBA" id="ARBA00004496"/>
    </source>
</evidence>
<evidence type="ECO:0000256" key="3">
    <source>
        <dbReference type="ARBA" id="ARBA00022553"/>
    </source>
</evidence>
<dbReference type="InterPro" id="IPR041522">
    <property type="entry name" value="CdaR_GGDEF"/>
</dbReference>
<dbReference type="Pfam" id="PF17853">
    <property type="entry name" value="GGDEF_2"/>
    <property type="match status" value="1"/>
</dbReference>
<dbReference type="EMBL" id="VCIW01000007">
    <property type="protein sequence ID" value="TLS51805.1"/>
    <property type="molecule type" value="Genomic_DNA"/>
</dbReference>
<dbReference type="GO" id="GO:0000160">
    <property type="term" value="P:phosphorelay signal transduction system"/>
    <property type="evidence" value="ECO:0007669"/>
    <property type="project" value="UniProtKB-KW"/>
</dbReference>
<dbReference type="AlphaFoldDB" id="A0A5R9GJJ6"/>
<proteinExistence type="predicted"/>
<dbReference type="GO" id="GO:0003700">
    <property type="term" value="F:DNA-binding transcription factor activity"/>
    <property type="evidence" value="ECO:0007669"/>
    <property type="project" value="InterPro"/>
</dbReference>
<keyword evidence="3 8" id="KW-0597">Phosphoprotein</keyword>
<dbReference type="PROSITE" id="PS01124">
    <property type="entry name" value="HTH_ARAC_FAMILY_2"/>
    <property type="match status" value="1"/>
</dbReference>
<dbReference type="Gene3D" id="3.40.50.2300">
    <property type="match status" value="1"/>
</dbReference>
<dbReference type="Proteomes" id="UP000309676">
    <property type="component" value="Unassembled WGS sequence"/>
</dbReference>
<dbReference type="InterPro" id="IPR020449">
    <property type="entry name" value="Tscrpt_reg_AraC-type_HTH"/>
</dbReference>
<dbReference type="InterPro" id="IPR011006">
    <property type="entry name" value="CheY-like_superfamily"/>
</dbReference>
<evidence type="ECO:0000256" key="2">
    <source>
        <dbReference type="ARBA" id="ARBA00022490"/>
    </source>
</evidence>
<dbReference type="InterPro" id="IPR018062">
    <property type="entry name" value="HTH_AraC-typ_CS"/>
</dbReference>
<keyword evidence="4" id="KW-0902">Two-component regulatory system</keyword>
<dbReference type="Gene3D" id="1.10.10.60">
    <property type="entry name" value="Homeodomain-like"/>
    <property type="match status" value="2"/>
</dbReference>
<dbReference type="PRINTS" id="PR00032">
    <property type="entry name" value="HTHARAC"/>
</dbReference>
<dbReference type="SUPFAM" id="SSF46689">
    <property type="entry name" value="Homeodomain-like"/>
    <property type="match status" value="2"/>
</dbReference>
<dbReference type="PROSITE" id="PS50110">
    <property type="entry name" value="RESPONSE_REGULATORY"/>
    <property type="match status" value="1"/>
</dbReference>
<feature type="domain" description="Response regulatory" evidence="10">
    <location>
        <begin position="5"/>
        <end position="122"/>
    </location>
</feature>
<reference evidence="11 12" key="1">
    <citation type="submission" date="2019-05" db="EMBL/GenBank/DDBJ databases">
        <authorList>
            <person name="Narsing Rao M.P."/>
            <person name="Li W.J."/>
        </authorList>
    </citation>
    <scope>NUCLEOTIDE SEQUENCE [LARGE SCALE GENOMIC DNA]</scope>
    <source>
        <strain evidence="11 12">SYSU_K30003</strain>
    </source>
</reference>
<evidence type="ECO:0000313" key="11">
    <source>
        <dbReference type="EMBL" id="TLS51805.1"/>
    </source>
</evidence>
<dbReference type="Pfam" id="PF12833">
    <property type="entry name" value="HTH_18"/>
    <property type="match status" value="1"/>
</dbReference>
<keyword evidence="2" id="KW-0963">Cytoplasm</keyword>
<dbReference type="InterPro" id="IPR051552">
    <property type="entry name" value="HptR"/>
</dbReference>
<evidence type="ECO:0000256" key="8">
    <source>
        <dbReference type="PROSITE-ProRule" id="PRU00169"/>
    </source>
</evidence>
<organism evidence="11 12">
    <name type="scientific">Paenibacillus antri</name>
    <dbReference type="NCBI Taxonomy" id="2582848"/>
    <lineage>
        <taxon>Bacteria</taxon>
        <taxon>Bacillati</taxon>
        <taxon>Bacillota</taxon>
        <taxon>Bacilli</taxon>
        <taxon>Bacillales</taxon>
        <taxon>Paenibacillaceae</taxon>
        <taxon>Paenibacillus</taxon>
    </lineage>
</organism>
<dbReference type="CDD" id="cd17536">
    <property type="entry name" value="REC_YesN-like"/>
    <property type="match status" value="1"/>
</dbReference>
<dbReference type="SMART" id="SM00448">
    <property type="entry name" value="REC"/>
    <property type="match status" value="1"/>
</dbReference>
<dbReference type="RefSeq" id="WP_138194512.1">
    <property type="nucleotide sequence ID" value="NZ_VCIW01000007.1"/>
</dbReference>
<evidence type="ECO:0000256" key="6">
    <source>
        <dbReference type="ARBA" id="ARBA00023125"/>
    </source>
</evidence>
<gene>
    <name evidence="11" type="ORF">FE782_12900</name>
</gene>
<evidence type="ECO:0000256" key="5">
    <source>
        <dbReference type="ARBA" id="ARBA00023015"/>
    </source>
</evidence>
<comment type="caution">
    <text evidence="11">The sequence shown here is derived from an EMBL/GenBank/DDBJ whole genome shotgun (WGS) entry which is preliminary data.</text>
</comment>
<dbReference type="PANTHER" id="PTHR42713:SF3">
    <property type="entry name" value="TRANSCRIPTIONAL REGULATORY PROTEIN HPTR"/>
    <property type="match status" value="1"/>
</dbReference>
<dbReference type="InterPro" id="IPR001789">
    <property type="entry name" value="Sig_transdc_resp-reg_receiver"/>
</dbReference>
<dbReference type="GO" id="GO:0043565">
    <property type="term" value="F:sequence-specific DNA binding"/>
    <property type="evidence" value="ECO:0007669"/>
    <property type="project" value="InterPro"/>
</dbReference>
<dbReference type="OrthoDB" id="9794370at2"/>
<keyword evidence="7" id="KW-0804">Transcription</keyword>
<keyword evidence="12" id="KW-1185">Reference proteome</keyword>
<feature type="modified residue" description="4-aspartylphosphate" evidence="8">
    <location>
        <position position="57"/>
    </location>
</feature>
<keyword evidence="6" id="KW-0238">DNA-binding</keyword>
<name>A0A5R9GJJ6_9BACL</name>
<accession>A0A5R9GJJ6</accession>
<evidence type="ECO:0000256" key="4">
    <source>
        <dbReference type="ARBA" id="ARBA00023012"/>
    </source>
</evidence>
<dbReference type="SUPFAM" id="SSF52172">
    <property type="entry name" value="CheY-like"/>
    <property type="match status" value="1"/>
</dbReference>
<dbReference type="InterPro" id="IPR018060">
    <property type="entry name" value="HTH_AraC"/>
</dbReference>
<dbReference type="PROSITE" id="PS00041">
    <property type="entry name" value="HTH_ARAC_FAMILY_1"/>
    <property type="match status" value="1"/>
</dbReference>
<evidence type="ECO:0000259" key="9">
    <source>
        <dbReference type="PROSITE" id="PS01124"/>
    </source>
</evidence>
<feature type="domain" description="HTH araC/xylS-type" evidence="9">
    <location>
        <begin position="443"/>
        <end position="541"/>
    </location>
</feature>
<keyword evidence="5" id="KW-0805">Transcription regulation</keyword>
<comment type="subcellular location">
    <subcellularLocation>
        <location evidence="1">Cytoplasm</location>
    </subcellularLocation>
</comment>